<reference evidence="1" key="1">
    <citation type="submission" date="2014-05" db="EMBL/GenBank/DDBJ databases">
        <authorList>
            <person name="Chronopoulou M."/>
        </authorList>
    </citation>
    <scope>NUCLEOTIDE SEQUENCE</scope>
    <source>
        <tissue evidence="1">Whole organism</tissue>
    </source>
</reference>
<organism evidence="1">
    <name type="scientific">Lepeophtheirus salmonis</name>
    <name type="common">Salmon louse</name>
    <name type="synonym">Caligus salmonis</name>
    <dbReference type="NCBI Taxonomy" id="72036"/>
    <lineage>
        <taxon>Eukaryota</taxon>
        <taxon>Metazoa</taxon>
        <taxon>Ecdysozoa</taxon>
        <taxon>Arthropoda</taxon>
        <taxon>Crustacea</taxon>
        <taxon>Multicrustacea</taxon>
        <taxon>Hexanauplia</taxon>
        <taxon>Copepoda</taxon>
        <taxon>Siphonostomatoida</taxon>
        <taxon>Caligidae</taxon>
        <taxon>Lepeophtheirus</taxon>
    </lineage>
</organism>
<accession>A0A0K2V2B5</accession>
<dbReference type="AlphaFoldDB" id="A0A0K2V2B5"/>
<sequence length="30" mass="3581">MALSAKTKFHKHTKVQNRRQWNSSYLYASV</sequence>
<proteinExistence type="predicted"/>
<dbReference type="EMBL" id="HACA01027064">
    <property type="protein sequence ID" value="CDW44425.1"/>
    <property type="molecule type" value="Transcribed_RNA"/>
</dbReference>
<evidence type="ECO:0000313" key="1">
    <source>
        <dbReference type="EMBL" id="CDW44425.1"/>
    </source>
</evidence>
<protein>
    <submittedName>
        <fullName evidence="1">Uncharacterized protein</fullName>
    </submittedName>
</protein>
<name>A0A0K2V2B5_LEPSM</name>